<dbReference type="InterPro" id="IPR006076">
    <property type="entry name" value="FAD-dep_OxRdtase"/>
</dbReference>
<evidence type="ECO:0000256" key="2">
    <source>
        <dbReference type="ARBA" id="ARBA00007330"/>
    </source>
</evidence>
<dbReference type="Pfam" id="PF01266">
    <property type="entry name" value="DAO"/>
    <property type="match status" value="1"/>
</dbReference>
<dbReference type="AlphaFoldDB" id="Q1ILD5"/>
<dbReference type="Gene3D" id="3.30.9.10">
    <property type="entry name" value="D-Amino Acid Oxidase, subunit A, domain 2"/>
    <property type="match status" value="1"/>
</dbReference>
<keyword evidence="4" id="KW-0274">FAD</keyword>
<organism evidence="7 8">
    <name type="scientific">Koribacter versatilis (strain Ellin345)</name>
    <dbReference type="NCBI Taxonomy" id="204669"/>
    <lineage>
        <taxon>Bacteria</taxon>
        <taxon>Pseudomonadati</taxon>
        <taxon>Acidobacteriota</taxon>
        <taxon>Terriglobia</taxon>
        <taxon>Terriglobales</taxon>
        <taxon>Candidatus Korobacteraceae</taxon>
        <taxon>Candidatus Korobacter</taxon>
    </lineage>
</organism>
<dbReference type="InterPro" id="IPR000447">
    <property type="entry name" value="G3P_DH_FAD-dep"/>
</dbReference>
<evidence type="ECO:0000256" key="5">
    <source>
        <dbReference type="ARBA" id="ARBA00023002"/>
    </source>
</evidence>
<evidence type="ECO:0000313" key="8">
    <source>
        <dbReference type="Proteomes" id="UP000002432"/>
    </source>
</evidence>
<dbReference type="RefSeq" id="WP_011524114.1">
    <property type="nucleotide sequence ID" value="NC_008009.1"/>
</dbReference>
<name>Q1ILD5_KORVE</name>
<feature type="domain" description="FAD dependent oxidoreductase" evidence="6">
    <location>
        <begin position="2"/>
        <end position="350"/>
    </location>
</feature>
<dbReference type="PANTHER" id="PTHR11985">
    <property type="entry name" value="GLYCEROL-3-PHOSPHATE DEHYDROGENASE"/>
    <property type="match status" value="1"/>
</dbReference>
<keyword evidence="3" id="KW-0285">Flavoprotein</keyword>
<keyword evidence="5" id="KW-0560">Oxidoreductase</keyword>
<dbReference type="KEGG" id="aba:Acid345_3314"/>
<accession>Q1ILD5</accession>
<dbReference type="PRINTS" id="PR01001">
    <property type="entry name" value="FADG3PDH"/>
</dbReference>
<evidence type="ECO:0000313" key="7">
    <source>
        <dbReference type="EMBL" id="ABF42315.1"/>
    </source>
</evidence>
<evidence type="ECO:0000256" key="3">
    <source>
        <dbReference type="ARBA" id="ARBA00022630"/>
    </source>
</evidence>
<evidence type="ECO:0000256" key="1">
    <source>
        <dbReference type="ARBA" id="ARBA00001974"/>
    </source>
</evidence>
<sequence length="356" mass="39628">MKIAVIGGGINGVMSAWQLAADGHKVTLFERDELMSATSSASTKLLHGGLRYLENGQLMLVREALQERTWWIENAPQLAHRLQIVIPLYRDSKRPAWMLKIGLATYDLLAGSRNLGRHRRLSREALLELAPELKSDGLLGGFAFYDGQMNDAALGRWAAEKAIAAGVEVRQHEPVERVSKDGEVSWASTTESFDRVVNVSGPWAKQLLAQSGIATKYDLDLVRGSHLILDRPIHAGFMLQVPGEERVCFALPYEGKTLLGTTEVRQSLEEPIRCSAEEKAYLIKVFNHYLQPAIDGKNVVRTFAGLRPLIRSAENPTHATREYHIWREGKLINVFGGKWTTSRILGQKVAKIAGKE</sequence>
<comment type="similarity">
    <text evidence="2">Belongs to the FAD-dependent glycerol-3-phosphate dehydrogenase family.</text>
</comment>
<dbReference type="eggNOG" id="COG0578">
    <property type="taxonomic scope" value="Bacteria"/>
</dbReference>
<dbReference type="GO" id="GO:0004368">
    <property type="term" value="F:glycerol-3-phosphate dehydrogenase (quinone) activity"/>
    <property type="evidence" value="ECO:0007669"/>
    <property type="project" value="InterPro"/>
</dbReference>
<gene>
    <name evidence="7" type="ordered locus">Acid345_3314</name>
</gene>
<comment type="cofactor">
    <cofactor evidence="1">
        <name>FAD</name>
        <dbReference type="ChEBI" id="CHEBI:57692"/>
    </cofactor>
</comment>
<dbReference type="InterPro" id="IPR036188">
    <property type="entry name" value="FAD/NAD-bd_sf"/>
</dbReference>
<protein>
    <submittedName>
        <fullName evidence="7">FAD dependent oxidoreductase</fullName>
    </submittedName>
</protein>
<dbReference type="Proteomes" id="UP000002432">
    <property type="component" value="Chromosome"/>
</dbReference>
<dbReference type="PANTHER" id="PTHR11985:SF15">
    <property type="entry name" value="GLYCEROL-3-PHOSPHATE DEHYDROGENASE, MITOCHONDRIAL"/>
    <property type="match status" value="1"/>
</dbReference>
<keyword evidence="8" id="KW-1185">Reference proteome</keyword>
<proteinExistence type="inferred from homology"/>
<dbReference type="SUPFAM" id="SSF51905">
    <property type="entry name" value="FAD/NAD(P)-binding domain"/>
    <property type="match status" value="1"/>
</dbReference>
<reference evidence="7 8" key="1">
    <citation type="journal article" date="2009" name="Appl. Environ. Microbiol.">
        <title>Three genomes from the phylum Acidobacteria provide insight into the lifestyles of these microorganisms in soils.</title>
        <authorList>
            <person name="Ward N.L."/>
            <person name="Challacombe J.F."/>
            <person name="Janssen P.H."/>
            <person name="Henrissat B."/>
            <person name="Coutinho P.M."/>
            <person name="Wu M."/>
            <person name="Xie G."/>
            <person name="Haft D.H."/>
            <person name="Sait M."/>
            <person name="Badger J."/>
            <person name="Barabote R.D."/>
            <person name="Bradley B."/>
            <person name="Brettin T.S."/>
            <person name="Brinkac L.M."/>
            <person name="Bruce D."/>
            <person name="Creasy T."/>
            <person name="Daugherty S.C."/>
            <person name="Davidsen T.M."/>
            <person name="DeBoy R.T."/>
            <person name="Detter J.C."/>
            <person name="Dodson R.J."/>
            <person name="Durkin A.S."/>
            <person name="Ganapathy A."/>
            <person name="Gwinn-Giglio M."/>
            <person name="Han C.S."/>
            <person name="Khouri H."/>
            <person name="Kiss H."/>
            <person name="Kothari S.P."/>
            <person name="Madupu R."/>
            <person name="Nelson K.E."/>
            <person name="Nelson W.C."/>
            <person name="Paulsen I."/>
            <person name="Penn K."/>
            <person name="Ren Q."/>
            <person name="Rosovitz M.J."/>
            <person name="Selengut J.D."/>
            <person name="Shrivastava S."/>
            <person name="Sullivan S.A."/>
            <person name="Tapia R."/>
            <person name="Thompson L.S."/>
            <person name="Watkins K.L."/>
            <person name="Yang Q."/>
            <person name="Yu C."/>
            <person name="Zafar N."/>
            <person name="Zhou L."/>
            <person name="Kuske C.R."/>
        </authorList>
    </citation>
    <scope>NUCLEOTIDE SEQUENCE [LARGE SCALE GENOMIC DNA]</scope>
    <source>
        <strain evidence="7 8">Ellin345</strain>
    </source>
</reference>
<dbReference type="EMBL" id="CP000360">
    <property type="protein sequence ID" value="ABF42315.1"/>
    <property type="molecule type" value="Genomic_DNA"/>
</dbReference>
<dbReference type="EnsemblBacteria" id="ABF42315">
    <property type="protein sequence ID" value="ABF42315"/>
    <property type="gene ID" value="Acid345_3314"/>
</dbReference>
<dbReference type="STRING" id="204669.Acid345_3314"/>
<dbReference type="GO" id="GO:0046168">
    <property type="term" value="P:glycerol-3-phosphate catabolic process"/>
    <property type="evidence" value="ECO:0007669"/>
    <property type="project" value="TreeGrafter"/>
</dbReference>
<dbReference type="OrthoDB" id="9766796at2"/>
<dbReference type="HOGENOM" id="CLU_015740_5_0_0"/>
<evidence type="ECO:0000259" key="6">
    <source>
        <dbReference type="Pfam" id="PF01266"/>
    </source>
</evidence>
<dbReference type="Gene3D" id="3.50.50.60">
    <property type="entry name" value="FAD/NAD(P)-binding domain"/>
    <property type="match status" value="1"/>
</dbReference>
<evidence type="ECO:0000256" key="4">
    <source>
        <dbReference type="ARBA" id="ARBA00022827"/>
    </source>
</evidence>